<protein>
    <submittedName>
        <fullName evidence="1">Ferritin-like domain-containing protein</fullName>
    </submittedName>
</protein>
<reference evidence="1 2" key="1">
    <citation type="submission" date="2018-08" db="EMBL/GenBank/DDBJ databases">
        <title>Genome of Clostridium chromiireducens C1, DSM12136.</title>
        <authorList>
            <person name="Xing M."/>
            <person name="Wei Y."/>
            <person name="Ang E.L."/>
            <person name="Zhao H."/>
            <person name="Zhang Y."/>
        </authorList>
    </citation>
    <scope>NUCLEOTIDE SEQUENCE [LARGE SCALE GENOMIC DNA]</scope>
    <source>
        <strain evidence="1 2">C1</strain>
    </source>
</reference>
<comment type="caution">
    <text evidence="1">The sequence shown here is derived from an EMBL/GenBank/DDBJ whole genome shotgun (WGS) entry which is preliminary data.</text>
</comment>
<sequence>MEYTNNQTTNDEQLQIVLQGIRKAVQGEREDELFYDYLISQAPTDEEREIIASIRDDERRHNRIFRIIYQDFTGMEVPVGEEETFETPESYLDGIKKALFGELGAVERYKAIRRRLPMGAYKDVLFDIITDELKHASKYNYLFTLNSTSNNSNMNENLMKQKINTITDTTNNEGSSVTNAASTTNTANFTPDDWVRYITPLVNRALAESKEGINQEHLYQEFILSGVLVGLGNKPQEAIEQVEDWEKTGTSQLLKMSKMSRYFC</sequence>
<dbReference type="EMBL" id="QXDJ01000002">
    <property type="protein sequence ID" value="RII35361.1"/>
    <property type="molecule type" value="Genomic_DNA"/>
</dbReference>
<dbReference type="RefSeq" id="WP_119366407.1">
    <property type="nucleotide sequence ID" value="NZ_QXDJ01000002.1"/>
</dbReference>
<organism evidence="1 2">
    <name type="scientific">Clostridium chromiireducens</name>
    <dbReference type="NCBI Taxonomy" id="225345"/>
    <lineage>
        <taxon>Bacteria</taxon>
        <taxon>Bacillati</taxon>
        <taxon>Bacillota</taxon>
        <taxon>Clostridia</taxon>
        <taxon>Eubacteriales</taxon>
        <taxon>Clostridiaceae</taxon>
        <taxon>Clostridium</taxon>
    </lineage>
</organism>
<dbReference type="InterPro" id="IPR009078">
    <property type="entry name" value="Ferritin-like_SF"/>
</dbReference>
<proteinExistence type="predicted"/>
<gene>
    <name evidence="1" type="ORF">D2A34_09165</name>
</gene>
<evidence type="ECO:0000313" key="1">
    <source>
        <dbReference type="EMBL" id="RII35361.1"/>
    </source>
</evidence>
<dbReference type="Proteomes" id="UP000265930">
    <property type="component" value="Unassembled WGS sequence"/>
</dbReference>
<dbReference type="CDD" id="cd00657">
    <property type="entry name" value="Ferritin_like"/>
    <property type="match status" value="1"/>
</dbReference>
<dbReference type="Gene3D" id="1.20.1260.10">
    <property type="match status" value="1"/>
</dbReference>
<dbReference type="InterPro" id="IPR012347">
    <property type="entry name" value="Ferritin-like"/>
</dbReference>
<evidence type="ECO:0000313" key="2">
    <source>
        <dbReference type="Proteomes" id="UP000265930"/>
    </source>
</evidence>
<dbReference type="AlphaFoldDB" id="A0A399IQS0"/>
<accession>A0A399IQS0</accession>
<dbReference type="SUPFAM" id="SSF47240">
    <property type="entry name" value="Ferritin-like"/>
    <property type="match status" value="1"/>
</dbReference>
<name>A0A399IQS0_9CLOT</name>